<dbReference type="EMBL" id="VJMH01005198">
    <property type="protein sequence ID" value="KAF0699093.1"/>
    <property type="molecule type" value="Genomic_DNA"/>
</dbReference>
<organism evidence="2">
    <name type="scientific">Aphanomyces stellatus</name>
    <dbReference type="NCBI Taxonomy" id="120398"/>
    <lineage>
        <taxon>Eukaryota</taxon>
        <taxon>Sar</taxon>
        <taxon>Stramenopiles</taxon>
        <taxon>Oomycota</taxon>
        <taxon>Saprolegniomycetes</taxon>
        <taxon>Saprolegniales</taxon>
        <taxon>Verrucalvaceae</taxon>
        <taxon>Aphanomyces</taxon>
    </lineage>
</organism>
<dbReference type="OrthoDB" id="75510at2759"/>
<evidence type="ECO:0000256" key="1">
    <source>
        <dbReference type="SAM" id="SignalP"/>
    </source>
</evidence>
<sequence length="171" mass="17411">MKFFAIVAALAVAANAQSKNATTAAPSTGGSAAAPAVTGANGQCLLQFTSPCTDKGECGDLNGFNMTCIKSGSNQRCGCAGGDSNCQKQSTSADVAYQFDECTAQRKCVAGNGFTALDADNLASKAKTCGEPLFCVQERNPDAAAVLKSQCHTCGSCKSQNVKAEKDSTLT</sequence>
<comment type="caution">
    <text evidence="2">The sequence shown here is derived from an EMBL/GenBank/DDBJ whole genome shotgun (WGS) entry which is preliminary data.</text>
</comment>
<keyword evidence="1" id="KW-0732">Signal</keyword>
<gene>
    <name evidence="2" type="ORF">As57867_010289</name>
</gene>
<reference evidence="2" key="1">
    <citation type="submission" date="2019-06" db="EMBL/GenBank/DDBJ databases">
        <title>Genomics analysis of Aphanomyces spp. identifies a new class of oomycete effector associated with host adaptation.</title>
        <authorList>
            <person name="Gaulin E."/>
        </authorList>
    </citation>
    <scope>NUCLEOTIDE SEQUENCE</scope>
    <source>
        <strain evidence="2">CBS 578.67</strain>
    </source>
</reference>
<protein>
    <submittedName>
        <fullName evidence="2">Uncharacterized protein</fullName>
    </submittedName>
</protein>
<feature type="non-terminal residue" evidence="2">
    <location>
        <position position="171"/>
    </location>
</feature>
<evidence type="ECO:0000313" key="2">
    <source>
        <dbReference type="EMBL" id="KAF0699093.1"/>
    </source>
</evidence>
<feature type="chain" id="PRO_5025394145" evidence="1">
    <location>
        <begin position="17"/>
        <end position="171"/>
    </location>
</feature>
<accession>A0A6A4YUI1</accession>
<proteinExistence type="predicted"/>
<dbReference type="AlphaFoldDB" id="A0A6A4YUI1"/>
<feature type="signal peptide" evidence="1">
    <location>
        <begin position="1"/>
        <end position="16"/>
    </location>
</feature>
<name>A0A6A4YUI1_9STRA</name>